<feature type="compositionally biased region" description="Polar residues" evidence="1">
    <location>
        <begin position="256"/>
        <end position="268"/>
    </location>
</feature>
<feature type="compositionally biased region" description="Acidic residues" evidence="1">
    <location>
        <begin position="32"/>
        <end position="50"/>
    </location>
</feature>
<feature type="compositionally biased region" description="Basic and acidic residues" evidence="1">
    <location>
        <begin position="317"/>
        <end position="328"/>
    </location>
</feature>
<feature type="compositionally biased region" description="Polar residues" evidence="1">
    <location>
        <begin position="234"/>
        <end position="247"/>
    </location>
</feature>
<keyword evidence="3" id="KW-1185">Reference proteome</keyword>
<evidence type="ECO:0000256" key="1">
    <source>
        <dbReference type="SAM" id="MobiDB-lite"/>
    </source>
</evidence>
<dbReference type="EMBL" id="JBBXMP010000580">
    <property type="protein sequence ID" value="KAL0057343.1"/>
    <property type="molecule type" value="Genomic_DNA"/>
</dbReference>
<evidence type="ECO:0000313" key="2">
    <source>
        <dbReference type="EMBL" id="KAL0057343.1"/>
    </source>
</evidence>
<feature type="region of interest" description="Disordered" evidence="1">
    <location>
        <begin position="180"/>
        <end position="365"/>
    </location>
</feature>
<name>A0ABR2Z7U3_9AGAR</name>
<sequence length="718" mass="76419">MATHPDMSCAEADFQRRNNLACFGYQHNSNDSDSDSDDTDSSISDDDDECGPYRDSVPIPSSASTSTTPPTTPGDISLADLPEDVDKDDSHAYDRSEDTDSDGLKHNASSSAEDAVHDAEALETVLVAALVDDAQLAPSSAGTDGAEDDSAPCEDFLLDELTKADDESGNEEDWEEVVSATGAGDNRAVAQTQRENEENINVESDGFGIDFELLFGSEDTVQEPEEKETLEAAPSSSTTESDANTKAGTVPEEPRATSSVKSIESSTALPPVPHNDVDQVGTQSRAIVAPSTPSEPQSSHSSSKATMPKPTGKRRRTSEGQGREEHSGDGSGSKSSSMTKRQRTANDNKGKGLRGKRNAKASIPESPRLLANAPVKTLELPPANKIRMIIWKLISDLEQRKKPLPRDRSVYERELTALLNQDLVVLSGQSVGQRVAYNFEPLWNGSSGIDPFTGCNTKPATTPKTPAPTSAPVPRAGKTPLNLPSSSSTPAAIVGSIVLPALPPFVQKKELKSLGYIDLTRDSPSPPPPCPTQTNGKAKEILTYPPTTKTQGVAGSNLLIAPDASPAVMTPPPTTHASQSSPSIPSISRPTSMTFANASRVAQAALPISIHDHSRPVGKNLAAWAPSQACPPQVQPYSAGISMGAHTDNTLRVSTFNRLPVRQPDLQVPHDISHRQLQFPEQTLPVHQAHTGYQQPWLATGTSAPMPQALFHPPQVPQ</sequence>
<feature type="non-terminal residue" evidence="2">
    <location>
        <position position="718"/>
    </location>
</feature>
<gene>
    <name evidence="2" type="ORF">AAF712_016023</name>
</gene>
<dbReference type="Proteomes" id="UP001437256">
    <property type="component" value="Unassembled WGS sequence"/>
</dbReference>
<feature type="region of interest" description="Disordered" evidence="1">
    <location>
        <begin position="458"/>
        <end position="487"/>
    </location>
</feature>
<feature type="region of interest" description="Disordered" evidence="1">
    <location>
        <begin position="518"/>
        <end position="540"/>
    </location>
</feature>
<feature type="compositionally biased region" description="Low complexity" evidence="1">
    <location>
        <begin position="290"/>
        <end position="303"/>
    </location>
</feature>
<evidence type="ECO:0000313" key="3">
    <source>
        <dbReference type="Proteomes" id="UP001437256"/>
    </source>
</evidence>
<proteinExistence type="predicted"/>
<feature type="region of interest" description="Disordered" evidence="1">
    <location>
        <begin position="570"/>
        <end position="591"/>
    </location>
</feature>
<comment type="caution">
    <text evidence="2">The sequence shown here is derived from an EMBL/GenBank/DDBJ whole genome shotgun (WGS) entry which is preliminary data.</text>
</comment>
<reference evidence="2 3" key="1">
    <citation type="submission" date="2024-05" db="EMBL/GenBank/DDBJ databases">
        <title>A draft genome resource for the thread blight pathogen Marasmius tenuissimus strain MS-2.</title>
        <authorList>
            <person name="Yulfo-Soto G.E."/>
            <person name="Baruah I.K."/>
            <person name="Amoako-Attah I."/>
            <person name="Bukari Y."/>
            <person name="Meinhardt L.W."/>
            <person name="Bailey B.A."/>
            <person name="Cohen S.P."/>
        </authorList>
    </citation>
    <scope>NUCLEOTIDE SEQUENCE [LARGE SCALE GENOMIC DNA]</scope>
    <source>
        <strain evidence="2 3">MS-2</strain>
    </source>
</reference>
<accession>A0ABR2Z7U3</accession>
<feature type="compositionally biased region" description="Basic and acidic residues" evidence="1">
    <location>
        <begin position="88"/>
        <end position="105"/>
    </location>
</feature>
<feature type="compositionally biased region" description="Low complexity" evidence="1">
    <location>
        <begin position="56"/>
        <end position="69"/>
    </location>
</feature>
<feature type="compositionally biased region" description="Low complexity" evidence="1">
    <location>
        <begin position="578"/>
        <end position="591"/>
    </location>
</feature>
<protein>
    <submittedName>
        <fullName evidence="2">Uncharacterized protein</fullName>
    </submittedName>
</protein>
<feature type="region of interest" description="Disordered" evidence="1">
    <location>
        <begin position="24"/>
        <end position="117"/>
    </location>
</feature>
<organism evidence="2 3">
    <name type="scientific">Marasmius tenuissimus</name>
    <dbReference type="NCBI Taxonomy" id="585030"/>
    <lineage>
        <taxon>Eukaryota</taxon>
        <taxon>Fungi</taxon>
        <taxon>Dikarya</taxon>
        <taxon>Basidiomycota</taxon>
        <taxon>Agaricomycotina</taxon>
        <taxon>Agaricomycetes</taxon>
        <taxon>Agaricomycetidae</taxon>
        <taxon>Agaricales</taxon>
        <taxon>Marasmiineae</taxon>
        <taxon>Marasmiaceae</taxon>
        <taxon>Marasmius</taxon>
    </lineage>
</organism>